<dbReference type="GO" id="GO:0005737">
    <property type="term" value="C:cytoplasm"/>
    <property type="evidence" value="ECO:0007669"/>
    <property type="project" value="UniProtKB-SubCell"/>
</dbReference>
<evidence type="ECO:0000256" key="5">
    <source>
        <dbReference type="ARBA" id="ARBA00022741"/>
    </source>
</evidence>
<evidence type="ECO:0000256" key="3">
    <source>
        <dbReference type="ARBA" id="ARBA00022605"/>
    </source>
</evidence>
<keyword evidence="2 9" id="KW-0055">Arginine biosynthesis</keyword>
<dbReference type="CDD" id="cd04238">
    <property type="entry name" value="AAK_NAGK-like"/>
    <property type="match status" value="1"/>
</dbReference>
<keyword evidence="7 9" id="KW-0067">ATP-binding</keyword>
<feature type="domain" description="Aspartate/glutamate/uridylate kinase" evidence="10">
    <location>
        <begin position="23"/>
        <end position="247"/>
    </location>
</feature>
<dbReference type="AlphaFoldDB" id="A0A235F6N5"/>
<dbReference type="GO" id="GO:0005524">
    <property type="term" value="F:ATP binding"/>
    <property type="evidence" value="ECO:0007669"/>
    <property type="project" value="UniProtKB-UniRule"/>
</dbReference>
<dbReference type="InterPro" id="IPR004662">
    <property type="entry name" value="AcgluKinase_fam"/>
</dbReference>
<dbReference type="GO" id="GO:0003991">
    <property type="term" value="F:acetylglutamate kinase activity"/>
    <property type="evidence" value="ECO:0007669"/>
    <property type="project" value="UniProtKB-UniRule"/>
</dbReference>
<dbReference type="InterPro" id="IPR001048">
    <property type="entry name" value="Asp/Glu/Uridylate_kinase"/>
</dbReference>
<evidence type="ECO:0000313" key="11">
    <source>
        <dbReference type="EMBL" id="OYD56345.1"/>
    </source>
</evidence>
<evidence type="ECO:0000256" key="6">
    <source>
        <dbReference type="ARBA" id="ARBA00022777"/>
    </source>
</evidence>
<dbReference type="PANTHER" id="PTHR23342">
    <property type="entry name" value="N-ACETYLGLUTAMATE SYNTHASE"/>
    <property type="match status" value="1"/>
</dbReference>
<dbReference type="SUPFAM" id="SSF53633">
    <property type="entry name" value="Carbamate kinase-like"/>
    <property type="match status" value="1"/>
</dbReference>
<dbReference type="UniPathway" id="UPA00068">
    <property type="reaction ID" value="UER00107"/>
</dbReference>
<organism evidence="11 12">
    <name type="scientific">Fictibacillus aquaticus</name>
    <dbReference type="NCBI Taxonomy" id="2021314"/>
    <lineage>
        <taxon>Bacteria</taxon>
        <taxon>Bacillati</taxon>
        <taxon>Bacillota</taxon>
        <taxon>Bacilli</taxon>
        <taxon>Bacillales</taxon>
        <taxon>Fictibacillaceae</taxon>
        <taxon>Fictibacillus</taxon>
    </lineage>
</organism>
<dbReference type="Pfam" id="PF00696">
    <property type="entry name" value="AA_kinase"/>
    <property type="match status" value="1"/>
</dbReference>
<protein>
    <recommendedName>
        <fullName evidence="9">Acetylglutamate kinase</fullName>
        <ecNumber evidence="9">2.7.2.8</ecNumber>
    </recommendedName>
    <alternativeName>
        <fullName evidence="9">N-acetyl-L-glutamate 5-phosphotransferase</fullName>
    </alternativeName>
    <alternativeName>
        <fullName evidence="9">NAG kinase</fullName>
        <shortName evidence="9">NAGK</shortName>
    </alternativeName>
</protein>
<dbReference type="PIRSF" id="PIRSF000728">
    <property type="entry name" value="NAGK"/>
    <property type="match status" value="1"/>
</dbReference>
<evidence type="ECO:0000256" key="7">
    <source>
        <dbReference type="ARBA" id="ARBA00022840"/>
    </source>
</evidence>
<keyword evidence="12" id="KW-1185">Reference proteome</keyword>
<evidence type="ECO:0000256" key="8">
    <source>
        <dbReference type="ARBA" id="ARBA00048141"/>
    </source>
</evidence>
<dbReference type="NCBIfam" id="TIGR00761">
    <property type="entry name" value="argB"/>
    <property type="match status" value="1"/>
</dbReference>
<comment type="pathway">
    <text evidence="1 9">Amino-acid biosynthesis; L-arginine biosynthesis; N(2)-acetyl-L-ornithine from L-glutamate: step 2/4.</text>
</comment>
<evidence type="ECO:0000256" key="2">
    <source>
        <dbReference type="ARBA" id="ARBA00022571"/>
    </source>
</evidence>
<name>A0A235F6N5_9BACL</name>
<comment type="similarity">
    <text evidence="9">Belongs to the acetylglutamate kinase family. ArgB subfamily.</text>
</comment>
<comment type="catalytic activity">
    <reaction evidence="8 9">
        <text>N-acetyl-L-glutamate + ATP = N-acetyl-L-glutamyl 5-phosphate + ADP</text>
        <dbReference type="Rhea" id="RHEA:14629"/>
        <dbReference type="ChEBI" id="CHEBI:30616"/>
        <dbReference type="ChEBI" id="CHEBI:44337"/>
        <dbReference type="ChEBI" id="CHEBI:57936"/>
        <dbReference type="ChEBI" id="CHEBI:456216"/>
        <dbReference type="EC" id="2.7.2.8"/>
    </reaction>
</comment>
<dbReference type="OrthoDB" id="9803155at2"/>
<dbReference type="Proteomes" id="UP000215059">
    <property type="component" value="Unassembled WGS sequence"/>
</dbReference>
<comment type="caution">
    <text evidence="11">The sequence shown here is derived from an EMBL/GenBank/DDBJ whole genome shotgun (WGS) entry which is preliminary data.</text>
</comment>
<dbReference type="HAMAP" id="MF_00082">
    <property type="entry name" value="ArgB"/>
    <property type="match status" value="1"/>
</dbReference>
<dbReference type="PANTHER" id="PTHR23342:SF0">
    <property type="entry name" value="N-ACETYLGLUTAMATE SYNTHASE, MITOCHONDRIAL"/>
    <property type="match status" value="1"/>
</dbReference>
<keyword evidence="5 9" id="KW-0547">Nucleotide-binding</keyword>
<evidence type="ECO:0000313" key="12">
    <source>
        <dbReference type="Proteomes" id="UP000215059"/>
    </source>
</evidence>
<comment type="subcellular location">
    <subcellularLocation>
        <location evidence="9">Cytoplasm</location>
    </subcellularLocation>
</comment>
<feature type="binding site" evidence="9">
    <location>
        <position position="80"/>
    </location>
    <ligand>
        <name>substrate</name>
    </ligand>
</feature>
<feature type="binding site" evidence="9">
    <location>
        <position position="173"/>
    </location>
    <ligand>
        <name>substrate</name>
    </ligand>
</feature>
<feature type="site" description="Transition state stabilizer" evidence="9">
    <location>
        <position position="232"/>
    </location>
</feature>
<proteinExistence type="inferred from homology"/>
<keyword evidence="9" id="KW-0963">Cytoplasm</keyword>
<comment type="function">
    <text evidence="9">Catalyzes the ATP-dependent phosphorylation of N-acetyl-L-glutamate.</text>
</comment>
<evidence type="ECO:0000256" key="1">
    <source>
        <dbReference type="ARBA" id="ARBA00004828"/>
    </source>
</evidence>
<feature type="binding site" evidence="9">
    <location>
        <begin position="58"/>
        <end position="59"/>
    </location>
    <ligand>
        <name>substrate</name>
    </ligand>
</feature>
<dbReference type="GO" id="GO:0042450">
    <property type="term" value="P:L-arginine biosynthetic process via ornithine"/>
    <property type="evidence" value="ECO:0007669"/>
    <property type="project" value="UniProtKB-UniRule"/>
</dbReference>
<dbReference type="InterPro" id="IPR037528">
    <property type="entry name" value="ArgB"/>
</dbReference>
<evidence type="ECO:0000259" key="10">
    <source>
        <dbReference type="Pfam" id="PF00696"/>
    </source>
</evidence>
<evidence type="ECO:0000256" key="4">
    <source>
        <dbReference type="ARBA" id="ARBA00022679"/>
    </source>
</evidence>
<dbReference type="EC" id="2.7.2.8" evidence="9"/>
<reference evidence="11" key="1">
    <citation type="submission" date="2017-07" db="EMBL/GenBank/DDBJ databases">
        <title>Fictibacillus sp. nov. GDSW-R2A3 Genome sequencing and assembly.</title>
        <authorList>
            <person name="Mayilraj S."/>
        </authorList>
    </citation>
    <scope>NUCLEOTIDE SEQUENCE [LARGE SCALE GENOMIC DNA]</scope>
    <source>
        <strain evidence="11">GDSW-R2A3</strain>
    </source>
</reference>
<keyword evidence="6 9" id="KW-0418">Kinase</keyword>
<dbReference type="Gene3D" id="3.40.1160.10">
    <property type="entry name" value="Acetylglutamate kinase-like"/>
    <property type="match status" value="1"/>
</dbReference>
<dbReference type="InterPro" id="IPR036393">
    <property type="entry name" value="AceGlu_kinase-like_sf"/>
</dbReference>
<dbReference type="EMBL" id="NOII01000018">
    <property type="protein sequence ID" value="OYD56345.1"/>
    <property type="molecule type" value="Genomic_DNA"/>
</dbReference>
<keyword evidence="4 9" id="KW-0808">Transferase</keyword>
<keyword evidence="3 9" id="KW-0028">Amino-acid biosynthesis</keyword>
<accession>A0A235F6N5</accession>
<sequence>MRLRADQCELPHVRKERYSVRHVIKAGGSVLSDLNDHFYEALAHLKSIGQDIIIVHGGGPHISAKLDSCGIPFEKVDGIRVTSKQAMKAVEETLAGSVNTSFVRRLNKAGFDAVGLSGSDAELLQCSLLDESRYGMVGKVEKTNGRLLRHMLQGGFIPVISSIGMNENGDAVNINADVAAEAVALAVVADQITFISDVEGLMENKQLIKKATRQEIQNWIQDGTIYGGMIPKVEAALNCLDNGIKSVSIAGTALNGTTIQKEGIAV</sequence>
<gene>
    <name evidence="9 11" type="primary">argB</name>
    <name evidence="11" type="ORF">CGZ90_17915</name>
</gene>
<feature type="site" description="Transition state stabilizer" evidence="9">
    <location>
        <position position="25"/>
    </location>
</feature>
<evidence type="ECO:0000256" key="9">
    <source>
        <dbReference type="HAMAP-Rule" id="MF_00082"/>
    </source>
</evidence>